<dbReference type="SUPFAM" id="SSF55811">
    <property type="entry name" value="Nudix"/>
    <property type="match status" value="1"/>
</dbReference>
<feature type="domain" description="Nudix hydrolase" evidence="1">
    <location>
        <begin position="27"/>
        <end position="161"/>
    </location>
</feature>
<sequence>MGNDAVDLDAVLSRVAEHRPRIEPPATWHAATALVFTAKPEPQFIVIRRSVRQGDMWSGHAALPGGRADPSDQDVVATARRETFEEVGVTLGDAVGRLDDIAGRMMKGVVSTAVFVLDEAVPFTPDPAEVAAAYWVPLSLLSNRAARVRHPHRLFGPWPAWEFRTGEEPPHDKLIIWGLTHRILSSLPS</sequence>
<dbReference type="Gene3D" id="3.90.79.10">
    <property type="entry name" value="Nucleoside Triphosphate Pyrophosphohydrolase"/>
    <property type="match status" value="1"/>
</dbReference>
<keyword evidence="3" id="KW-1185">Reference proteome</keyword>
<dbReference type="InterPro" id="IPR045121">
    <property type="entry name" value="CoAse"/>
</dbReference>
<dbReference type="RefSeq" id="WP_169585410.1">
    <property type="nucleotide sequence ID" value="NZ_VCQU01000002.1"/>
</dbReference>
<accession>A0A848KET5</accession>
<dbReference type="EMBL" id="VCQU01000002">
    <property type="protein sequence ID" value="NMN94670.1"/>
    <property type="molecule type" value="Genomic_DNA"/>
</dbReference>
<dbReference type="PROSITE" id="PS51462">
    <property type="entry name" value="NUDIX"/>
    <property type="match status" value="1"/>
</dbReference>
<protein>
    <submittedName>
        <fullName evidence="2">CoA pyrophosphatase</fullName>
    </submittedName>
</protein>
<dbReference type="GO" id="GO:0010945">
    <property type="term" value="F:coenzyme A diphosphatase activity"/>
    <property type="evidence" value="ECO:0007669"/>
    <property type="project" value="InterPro"/>
</dbReference>
<dbReference type="CDD" id="cd03426">
    <property type="entry name" value="NUDIX_CoAse_Nudt7"/>
    <property type="match status" value="1"/>
</dbReference>
<comment type="caution">
    <text evidence="2">The sequence shown here is derived from an EMBL/GenBank/DDBJ whole genome shotgun (WGS) entry which is preliminary data.</text>
</comment>
<evidence type="ECO:0000259" key="1">
    <source>
        <dbReference type="PROSITE" id="PS51462"/>
    </source>
</evidence>
<dbReference type="InterPro" id="IPR000086">
    <property type="entry name" value="NUDIX_hydrolase_dom"/>
</dbReference>
<evidence type="ECO:0000313" key="3">
    <source>
        <dbReference type="Proteomes" id="UP000535543"/>
    </source>
</evidence>
<reference evidence="2 3" key="2">
    <citation type="submission" date="2020-06" db="EMBL/GenBank/DDBJ databases">
        <title>Antribacter stalactiti gen. nov., sp. nov., a new member of the family Nacardiaceae isolated from a cave.</title>
        <authorList>
            <person name="Kim I.S."/>
        </authorList>
    </citation>
    <scope>NUCLEOTIDE SEQUENCE [LARGE SCALE GENOMIC DNA]</scope>
    <source>
        <strain evidence="2 3">YC2-7</strain>
    </source>
</reference>
<reference evidence="2 3" key="1">
    <citation type="submission" date="2019-05" db="EMBL/GenBank/DDBJ databases">
        <authorList>
            <person name="Lee S.D."/>
        </authorList>
    </citation>
    <scope>NUCLEOTIDE SEQUENCE [LARGE SCALE GENOMIC DNA]</scope>
    <source>
        <strain evidence="2 3">YC2-7</strain>
    </source>
</reference>
<proteinExistence type="predicted"/>
<name>A0A848KET5_9NOCA</name>
<dbReference type="Pfam" id="PF00293">
    <property type="entry name" value="NUDIX"/>
    <property type="match status" value="1"/>
</dbReference>
<organism evidence="2 3">
    <name type="scientific">Antrihabitans stalactiti</name>
    <dbReference type="NCBI Taxonomy" id="2584121"/>
    <lineage>
        <taxon>Bacteria</taxon>
        <taxon>Bacillati</taxon>
        <taxon>Actinomycetota</taxon>
        <taxon>Actinomycetes</taxon>
        <taxon>Mycobacteriales</taxon>
        <taxon>Nocardiaceae</taxon>
        <taxon>Antrihabitans</taxon>
    </lineage>
</organism>
<dbReference type="Proteomes" id="UP000535543">
    <property type="component" value="Unassembled WGS sequence"/>
</dbReference>
<gene>
    <name evidence="2" type="ORF">FGL95_06410</name>
</gene>
<dbReference type="InterPro" id="IPR015797">
    <property type="entry name" value="NUDIX_hydrolase-like_dom_sf"/>
</dbReference>
<dbReference type="AlphaFoldDB" id="A0A848KET5"/>
<dbReference type="PANTHER" id="PTHR12992:SF44">
    <property type="entry name" value="NUDIX HYDROLASE DOMAIN-CONTAINING PROTEIN"/>
    <property type="match status" value="1"/>
</dbReference>
<dbReference type="PANTHER" id="PTHR12992">
    <property type="entry name" value="NUDIX HYDROLASE"/>
    <property type="match status" value="1"/>
</dbReference>
<evidence type="ECO:0000313" key="2">
    <source>
        <dbReference type="EMBL" id="NMN94670.1"/>
    </source>
</evidence>